<dbReference type="PANTHER" id="PTHR30619:SF1">
    <property type="entry name" value="RECOMBINATION PROTEIN 2"/>
    <property type="match status" value="1"/>
</dbReference>
<dbReference type="InterPro" id="IPR052159">
    <property type="entry name" value="Competence_DNA_uptake"/>
</dbReference>
<dbReference type="Gene3D" id="3.60.15.10">
    <property type="entry name" value="Ribonuclease Z/Hydroxyacylglutathione hydrolase-like"/>
    <property type="match status" value="1"/>
</dbReference>
<dbReference type="Pfam" id="PF00753">
    <property type="entry name" value="Lactamase_B"/>
    <property type="match status" value="1"/>
</dbReference>
<dbReference type="PANTHER" id="PTHR30619">
    <property type="entry name" value="DNA INTERNALIZATION/COMPETENCE PROTEIN COMEC/REC2"/>
    <property type="match status" value="1"/>
</dbReference>
<accession>A0A0C1G7T6</accession>
<dbReference type="InterPro" id="IPR036866">
    <property type="entry name" value="RibonucZ/Hydroxyglut_hydro"/>
</dbReference>
<evidence type="ECO:0000313" key="2">
    <source>
        <dbReference type="EMBL" id="KIA96179.1"/>
    </source>
</evidence>
<dbReference type="AlphaFoldDB" id="A0A0C1G7T6"/>
<sequence length="331" mass="37391">MNIKYLKAGSGDSILIQDGTYNILIDGGNDFTYIRDEVTKIFNAGQKLDLVIVTHHDDDHISGIIALVRAAIDGDFGHEFIKEILLNSPKKIKGLIPSTDQNMLSYRQARDLENLLVGYTAKWDIATAETPACTFGEMTLRFLSPVKEVLETYSSAEGAYLTSDYRCDWDSSMAALDKYLDDESQDDSASNKTSIVILAETPGKKVLLTGDCVPERMDKILSKLQEENPGNPVYFDYVKLPHHGSYRSLSEAMLSKMDCSKFIISTNSKKHFLPNKRAILKVAKFIPQQKEEIQFLFNYAEPIEKLNIKSDELRKYKIKLKQNNEIYGYGT</sequence>
<dbReference type="RefSeq" id="WP_039471856.1">
    <property type="nucleotide sequence ID" value="NZ_JSYN01000003.1"/>
</dbReference>
<organism evidence="2 3">
    <name type="scientific">Pedobacter kyungheensis</name>
    <dbReference type="NCBI Taxonomy" id="1069985"/>
    <lineage>
        <taxon>Bacteria</taxon>
        <taxon>Pseudomonadati</taxon>
        <taxon>Bacteroidota</taxon>
        <taxon>Sphingobacteriia</taxon>
        <taxon>Sphingobacteriales</taxon>
        <taxon>Sphingobacteriaceae</taxon>
        <taxon>Pedobacter</taxon>
    </lineage>
</organism>
<evidence type="ECO:0000313" key="3">
    <source>
        <dbReference type="Proteomes" id="UP000031246"/>
    </source>
</evidence>
<keyword evidence="3" id="KW-1185">Reference proteome</keyword>
<dbReference type="Proteomes" id="UP000031246">
    <property type="component" value="Unassembled WGS sequence"/>
</dbReference>
<dbReference type="OrthoDB" id="418728at2"/>
<protein>
    <recommendedName>
        <fullName evidence="1">Metallo-beta-lactamase domain-containing protein</fullName>
    </recommendedName>
</protein>
<reference evidence="2 3" key="1">
    <citation type="submission" date="2014-10" db="EMBL/GenBank/DDBJ databases">
        <title>Pedobacter Kyungheensis.</title>
        <authorList>
            <person name="Anderson B.M."/>
            <person name="Newman J.D."/>
        </authorList>
    </citation>
    <scope>NUCLEOTIDE SEQUENCE [LARGE SCALE GENOMIC DNA]</scope>
    <source>
        <strain evidence="2 3">KACC 16221</strain>
    </source>
</reference>
<comment type="caution">
    <text evidence="2">The sequence shown here is derived from an EMBL/GenBank/DDBJ whole genome shotgun (WGS) entry which is preliminary data.</text>
</comment>
<proteinExistence type="predicted"/>
<name>A0A0C1G7T6_9SPHI</name>
<dbReference type="SMART" id="SM00849">
    <property type="entry name" value="Lactamase_B"/>
    <property type="match status" value="1"/>
</dbReference>
<evidence type="ECO:0000259" key="1">
    <source>
        <dbReference type="SMART" id="SM00849"/>
    </source>
</evidence>
<dbReference type="EMBL" id="JSYN01000003">
    <property type="protein sequence ID" value="KIA96179.1"/>
    <property type="molecule type" value="Genomic_DNA"/>
</dbReference>
<dbReference type="InterPro" id="IPR001279">
    <property type="entry name" value="Metallo-B-lactamas"/>
</dbReference>
<feature type="domain" description="Metallo-beta-lactamase" evidence="1">
    <location>
        <begin position="10"/>
        <end position="237"/>
    </location>
</feature>
<gene>
    <name evidence="2" type="ORF">OC25_03585</name>
</gene>
<dbReference type="SUPFAM" id="SSF56281">
    <property type="entry name" value="Metallo-hydrolase/oxidoreductase"/>
    <property type="match status" value="1"/>
</dbReference>